<comment type="caution">
    <text evidence="2">The sequence shown here is derived from an EMBL/GenBank/DDBJ whole genome shotgun (WGS) entry which is preliminary data.</text>
</comment>
<proteinExistence type="predicted"/>
<dbReference type="EMBL" id="VSSQ01007191">
    <property type="protein sequence ID" value="MPM35146.1"/>
    <property type="molecule type" value="Genomic_DNA"/>
</dbReference>
<keyword evidence="1" id="KW-0812">Transmembrane</keyword>
<gene>
    <name evidence="2" type="ORF">SDC9_81736</name>
</gene>
<accession>A0A644Z2R3</accession>
<keyword evidence="1" id="KW-1133">Transmembrane helix</keyword>
<name>A0A644Z2R3_9ZZZZ</name>
<feature type="transmembrane region" description="Helical" evidence="1">
    <location>
        <begin position="52"/>
        <end position="73"/>
    </location>
</feature>
<sequence>MNLRNIFPYSAQVKDISNLIIALVVYAIVAVLANVLLGLLGNLWFVGWLFSLLGWLINVYCGLGAVVAILIFFKVI</sequence>
<evidence type="ECO:0000313" key="2">
    <source>
        <dbReference type="EMBL" id="MPM35146.1"/>
    </source>
</evidence>
<protein>
    <submittedName>
        <fullName evidence="2">Uncharacterized protein</fullName>
    </submittedName>
</protein>
<evidence type="ECO:0000256" key="1">
    <source>
        <dbReference type="SAM" id="Phobius"/>
    </source>
</evidence>
<organism evidence="2">
    <name type="scientific">bioreactor metagenome</name>
    <dbReference type="NCBI Taxonomy" id="1076179"/>
    <lineage>
        <taxon>unclassified sequences</taxon>
        <taxon>metagenomes</taxon>
        <taxon>ecological metagenomes</taxon>
    </lineage>
</organism>
<dbReference type="AlphaFoldDB" id="A0A644Z2R3"/>
<feature type="transmembrane region" description="Helical" evidence="1">
    <location>
        <begin position="20"/>
        <end position="46"/>
    </location>
</feature>
<reference evidence="2" key="1">
    <citation type="submission" date="2019-08" db="EMBL/GenBank/DDBJ databases">
        <authorList>
            <person name="Kucharzyk K."/>
            <person name="Murdoch R.W."/>
            <person name="Higgins S."/>
            <person name="Loffler F."/>
        </authorList>
    </citation>
    <scope>NUCLEOTIDE SEQUENCE</scope>
</reference>
<keyword evidence="1" id="KW-0472">Membrane</keyword>